<dbReference type="AlphaFoldDB" id="E1SVJ6"/>
<proteinExistence type="predicted"/>
<gene>
    <name evidence="3" type="ordered locus">Fbal_1133</name>
</gene>
<dbReference type="GeneID" id="67181368"/>
<dbReference type="KEGG" id="fbl:Fbal_1133"/>
<dbReference type="HOGENOM" id="CLU_109783_1_0_6"/>
<sequence>MRALSILLVLFSSTAFSNDTATTLLKPFKQELKQALMAGLQQSPETAVEVCQQQAPALAQRFSVDGVEMGRTSDKLRNPANTAPDWVVPILTQFQSGDLTPVTVALDANTEGYAEPIMVGPPCLTCHGSQLTPQVQQALNEAYPDDHATGYELGQWRGLFWVSYPNQ</sequence>
<dbReference type="eggNOG" id="COG1472">
    <property type="taxonomic scope" value="Bacteria"/>
</dbReference>
<accession>E1SVJ6</accession>
<dbReference type="Pfam" id="PF11845">
    <property type="entry name" value="Tll0287-like"/>
    <property type="match status" value="1"/>
</dbReference>
<protein>
    <recommendedName>
        <fullName evidence="2">Tll0287-like domain-containing protein</fullName>
    </recommendedName>
</protein>
<feature type="chain" id="PRO_5003151964" description="Tll0287-like domain-containing protein" evidence="1">
    <location>
        <begin position="18"/>
        <end position="167"/>
    </location>
</feature>
<dbReference type="STRING" id="550540.Fbal_1133"/>
<organism evidence="3 4">
    <name type="scientific">Ferrimonas balearica (strain DSM 9799 / CCM 4581 / KCTC 23876 / PAT)</name>
    <dbReference type="NCBI Taxonomy" id="550540"/>
    <lineage>
        <taxon>Bacteria</taxon>
        <taxon>Pseudomonadati</taxon>
        <taxon>Pseudomonadota</taxon>
        <taxon>Gammaproteobacteria</taxon>
        <taxon>Alteromonadales</taxon>
        <taxon>Ferrimonadaceae</taxon>
        <taxon>Ferrimonas</taxon>
    </lineage>
</organism>
<dbReference type="EMBL" id="CP002209">
    <property type="protein sequence ID" value="ADN75342.1"/>
    <property type="molecule type" value="Genomic_DNA"/>
</dbReference>
<dbReference type="RefSeq" id="WP_013344648.1">
    <property type="nucleotide sequence ID" value="NC_014541.1"/>
</dbReference>
<dbReference type="Proteomes" id="UP000006683">
    <property type="component" value="Chromosome"/>
</dbReference>
<evidence type="ECO:0000259" key="2">
    <source>
        <dbReference type="Pfam" id="PF11845"/>
    </source>
</evidence>
<dbReference type="OrthoDB" id="9797588at2"/>
<keyword evidence="1" id="KW-0732">Signal</keyword>
<feature type="domain" description="Tll0287-like" evidence="2">
    <location>
        <begin position="37"/>
        <end position="165"/>
    </location>
</feature>
<feature type="signal peptide" evidence="1">
    <location>
        <begin position="1"/>
        <end position="17"/>
    </location>
</feature>
<reference evidence="3 4" key="1">
    <citation type="journal article" date="2010" name="Stand. Genomic Sci.">
        <title>Complete genome sequence of Ferrimonas balearica type strain (PAT).</title>
        <authorList>
            <person name="Nolan M."/>
            <person name="Sikorski J."/>
            <person name="Davenport K."/>
            <person name="Lucas S."/>
            <person name="Glavina Del Rio T."/>
            <person name="Tice H."/>
            <person name="Cheng J."/>
            <person name="Goodwin L."/>
            <person name="Pitluck S."/>
            <person name="Liolios K."/>
            <person name="Ivanova N."/>
            <person name="Mavromatis K."/>
            <person name="Ovchinnikova G."/>
            <person name="Pati A."/>
            <person name="Chen A."/>
            <person name="Palaniappan K."/>
            <person name="Land M."/>
            <person name="Hauser L."/>
            <person name="Chang Y."/>
            <person name="Jeffries C."/>
            <person name="Tapia R."/>
            <person name="Brettin T."/>
            <person name="Detter J."/>
            <person name="Han C."/>
            <person name="Yasawong M."/>
            <person name="Rohde M."/>
            <person name="Tindall B."/>
            <person name="Goker M."/>
            <person name="Woyke T."/>
            <person name="Bristow J."/>
            <person name="Eisen J."/>
            <person name="Markowitz V."/>
            <person name="Hugenholtz P."/>
            <person name="Kyrpides N."/>
            <person name="Klenk H."/>
            <person name="Lapidus A."/>
        </authorList>
    </citation>
    <scope>NUCLEOTIDE SEQUENCE [LARGE SCALE GENOMIC DNA]</scope>
    <source>
        <strain evidence="4">DSM 9799 / CCM 4581 / KCTC 23876 / PAT</strain>
    </source>
</reference>
<evidence type="ECO:0000256" key="1">
    <source>
        <dbReference type="SAM" id="SignalP"/>
    </source>
</evidence>
<keyword evidence="4" id="KW-1185">Reference proteome</keyword>
<evidence type="ECO:0000313" key="4">
    <source>
        <dbReference type="Proteomes" id="UP000006683"/>
    </source>
</evidence>
<dbReference type="InterPro" id="IPR021796">
    <property type="entry name" value="Tll0287-like_dom"/>
</dbReference>
<evidence type="ECO:0000313" key="3">
    <source>
        <dbReference type="EMBL" id="ADN75342.1"/>
    </source>
</evidence>
<name>E1SVJ6_FERBD</name>